<dbReference type="SUPFAM" id="SSF82714">
    <property type="entry name" value="Multidrug efflux transporter AcrB TolC docking domain, DN and DC subdomains"/>
    <property type="match status" value="2"/>
</dbReference>
<dbReference type="GO" id="GO:0005886">
    <property type="term" value="C:plasma membrane"/>
    <property type="evidence" value="ECO:0007669"/>
    <property type="project" value="TreeGrafter"/>
</dbReference>
<dbReference type="GO" id="GO:0042910">
    <property type="term" value="F:xenobiotic transmembrane transporter activity"/>
    <property type="evidence" value="ECO:0007669"/>
    <property type="project" value="TreeGrafter"/>
</dbReference>
<gene>
    <name evidence="2" type="ORF">GGQ74_000887</name>
</gene>
<dbReference type="SUPFAM" id="SSF82866">
    <property type="entry name" value="Multidrug efflux transporter AcrB transmembrane domain"/>
    <property type="match status" value="2"/>
</dbReference>
<proteinExistence type="predicted"/>
<dbReference type="Gene3D" id="3.30.70.1320">
    <property type="entry name" value="Multidrug efflux transporter AcrB pore domain like"/>
    <property type="match status" value="1"/>
</dbReference>
<feature type="transmembrane region" description="Helical" evidence="1">
    <location>
        <begin position="430"/>
        <end position="450"/>
    </location>
</feature>
<dbReference type="PRINTS" id="PR00702">
    <property type="entry name" value="ACRIFLAVINRP"/>
</dbReference>
<keyword evidence="1" id="KW-0472">Membrane</keyword>
<dbReference type="Pfam" id="PF00873">
    <property type="entry name" value="ACR_tran"/>
    <property type="match status" value="1"/>
</dbReference>
<comment type="caution">
    <text evidence="2">The sequence shown here is derived from an EMBL/GenBank/DDBJ whole genome shotgun (WGS) entry which is preliminary data.</text>
</comment>
<dbReference type="PANTHER" id="PTHR32063:SF18">
    <property type="entry name" value="CATION EFFLUX SYSTEM PROTEIN"/>
    <property type="match status" value="1"/>
</dbReference>
<dbReference type="InterPro" id="IPR001036">
    <property type="entry name" value="Acrflvin-R"/>
</dbReference>
<keyword evidence="1" id="KW-1133">Transmembrane helix</keyword>
<keyword evidence="1" id="KW-0812">Transmembrane</keyword>
<dbReference type="Gene3D" id="3.30.70.1440">
    <property type="entry name" value="Multidrug efflux transporter AcrB pore domain"/>
    <property type="match status" value="1"/>
</dbReference>
<feature type="transmembrane region" description="Helical" evidence="1">
    <location>
        <begin position="359"/>
        <end position="382"/>
    </location>
</feature>
<organism evidence="2 3">
    <name type="scientific">Desulfobaculum xiamenense</name>
    <dbReference type="NCBI Taxonomy" id="995050"/>
    <lineage>
        <taxon>Bacteria</taxon>
        <taxon>Pseudomonadati</taxon>
        <taxon>Thermodesulfobacteriota</taxon>
        <taxon>Desulfovibrionia</taxon>
        <taxon>Desulfovibrionales</taxon>
        <taxon>Desulfovibrionaceae</taxon>
        <taxon>Desulfobaculum</taxon>
    </lineage>
</organism>
<feature type="transmembrane region" description="Helical" evidence="1">
    <location>
        <begin position="462"/>
        <end position="489"/>
    </location>
</feature>
<feature type="transmembrane region" description="Helical" evidence="1">
    <location>
        <begin position="853"/>
        <end position="872"/>
    </location>
</feature>
<dbReference type="InterPro" id="IPR027463">
    <property type="entry name" value="AcrB_DN_DC_subdom"/>
</dbReference>
<dbReference type="Gene3D" id="1.20.1640.10">
    <property type="entry name" value="Multidrug efflux transporter AcrB transmembrane domain"/>
    <property type="match status" value="2"/>
</dbReference>
<evidence type="ECO:0000256" key="1">
    <source>
        <dbReference type="SAM" id="Phobius"/>
    </source>
</evidence>
<dbReference type="AlphaFoldDB" id="A0A846QJI1"/>
<dbReference type="Proteomes" id="UP000580856">
    <property type="component" value="Unassembled WGS sequence"/>
</dbReference>
<accession>A0A846QJI1</accession>
<feature type="transmembrane region" description="Helical" evidence="1">
    <location>
        <begin position="954"/>
        <end position="971"/>
    </location>
</feature>
<evidence type="ECO:0000313" key="2">
    <source>
        <dbReference type="EMBL" id="NJB67247.1"/>
    </source>
</evidence>
<dbReference type="Gene3D" id="3.30.2090.10">
    <property type="entry name" value="Multidrug efflux transporter AcrB TolC docking domain, DN and DC subdomains"/>
    <property type="match status" value="2"/>
</dbReference>
<dbReference type="Gene3D" id="3.30.70.1430">
    <property type="entry name" value="Multidrug efflux transporter AcrB pore domain"/>
    <property type="match status" value="2"/>
</dbReference>
<name>A0A846QJI1_9BACT</name>
<feature type="transmembrane region" description="Helical" evidence="1">
    <location>
        <begin position="983"/>
        <end position="1008"/>
    </location>
</feature>
<dbReference type="PANTHER" id="PTHR32063">
    <property type="match status" value="1"/>
</dbReference>
<sequence length="1028" mass="112657">MNIAQWCLKNDRTAITLLVLVALAGILSGVTMSKQEDPDFTIRAALVVTVFPGASPQRVEELVSDKLEERIREIPEVDKLTSQSMTGVSVIQVDFHDGIRNMEPLWRKLRDKVADATPSLPEGCRPPVVNDEFGDVYGICIALTGDGYTYRELKDAADTTRDELLKLDLVGKVNLWGVQDERVYVDFSNARVASLGVSPFALARVIDAQNTIKPSGHAKVGPERVVIEPTGEFTSVDDLKGLTLRLPGQPTGIALSDIATVTRGFVDPPSKMVRYNGQPAILLAVSMAKGGNILELGRDVTARLDALQETLPVGLDFHTALNQPDYVRLALSDFGVNLLESFVFVVVVMLAFAGLRTGLVAGMLVPMAMLACLAVMPAFGVGLQRMSIASLIISLGILVDNGVVVSENILVRLASGQERGRAVTEAVRELWMPLLAASLTTIFAFLPIPFAPSKTGEYTFSLFVVISCTLLASWLLSLTMVPMLSYHLLRPRRRVQTFDSPLYRMYRASLVWALAHRVHFLVVVVAVCAASVWGFRFVPKIFFPTNERNQFLIDFWQPYGSDIRTTAGRAARLEKLLRDDAEVRDVLTFVGASGPRWYLPLHLEESSPNYAALVVRTTDIAAAKRVMPRVQELLDANFPDCRHSVKELVYGPPVGAPVQVRISGPDIATLYALRDRVAGVLDETQGVVSVWDDWGEWTKKLVVDVNQEQARRAGLSSADVALSLQTHMSGLAASTYREGDESIPIVLRSEEAIRENLGRLEGLNVYSFSGGGSVPLMQVARTSLTWEPSDIRRRNGARTITVKADIEGRFASQVLADVQPRIRELMASSDWPTGYYVEYGGEQEESGQSEEAIVQNLPLAMGLLVLVLVGQFNSIRRPIIIMLTVPPMMVGITWGMLATSAPFGFMAMLGMISLLGIIVNNAIMLIDQIEILRASGMEARDAIVVGALKRARPILMTTITTIIGMVPLSLQGGELWRPMANCIMSGLAFATLLTLLLCPVLYSLAFGLRFRGWRWNPQVLSAPDEAAR</sequence>
<evidence type="ECO:0000313" key="3">
    <source>
        <dbReference type="Proteomes" id="UP000580856"/>
    </source>
</evidence>
<feature type="transmembrane region" description="Helical" evidence="1">
    <location>
        <begin position="334"/>
        <end position="352"/>
    </location>
</feature>
<feature type="transmembrane region" description="Helical" evidence="1">
    <location>
        <begin position="388"/>
        <end position="410"/>
    </location>
</feature>
<dbReference type="EMBL" id="JAATJA010000001">
    <property type="protein sequence ID" value="NJB67247.1"/>
    <property type="molecule type" value="Genomic_DNA"/>
</dbReference>
<dbReference type="RefSeq" id="WP_167940316.1">
    <property type="nucleotide sequence ID" value="NZ_JAATJA010000001.1"/>
</dbReference>
<dbReference type="SUPFAM" id="SSF82693">
    <property type="entry name" value="Multidrug efflux transporter AcrB pore domain, PN1, PN2, PC1 and PC2 subdomains"/>
    <property type="match status" value="2"/>
</dbReference>
<reference evidence="2 3" key="1">
    <citation type="submission" date="2020-03" db="EMBL/GenBank/DDBJ databases">
        <title>Genomic Encyclopedia of Type Strains, Phase IV (KMG-IV): sequencing the most valuable type-strain genomes for metagenomic binning, comparative biology and taxonomic classification.</title>
        <authorList>
            <person name="Goeker M."/>
        </authorList>
    </citation>
    <scope>NUCLEOTIDE SEQUENCE [LARGE SCALE GENOMIC DNA]</scope>
    <source>
        <strain evidence="2 3">DSM 24233</strain>
    </source>
</reference>
<keyword evidence="3" id="KW-1185">Reference proteome</keyword>
<feature type="transmembrane region" description="Helical" evidence="1">
    <location>
        <begin position="879"/>
        <end position="897"/>
    </location>
</feature>
<feature type="transmembrane region" description="Helical" evidence="1">
    <location>
        <begin position="510"/>
        <end position="535"/>
    </location>
</feature>
<protein>
    <submittedName>
        <fullName evidence="2">Multidrug efflux pump subunit AcrB</fullName>
    </submittedName>
</protein>
<feature type="transmembrane region" description="Helical" evidence="1">
    <location>
        <begin position="903"/>
        <end position="926"/>
    </location>
</feature>